<feature type="transmembrane region" description="Helical" evidence="11">
    <location>
        <begin position="238"/>
        <end position="255"/>
    </location>
</feature>
<sequence>MKDKILKIVKENTMLIVLVLVVLFFNATTHGTMLMPSQFNALITQNAYVYVLATGMLMCMLTGGNIDLSCGSFVCLVGVIGAKVMVNMGAPTIVGILVMLLVGVIYGCVLGYVIAYINIPPWIATLAGFLALRGWGVALLNGNSNISPLPADFCGLFSGKMNDLFGGPRIGGVQYNMTSIVIGLIASVLVVFLLFRERATKIKKGYVADSFVKVVVKSVLICFVIMLFGYKFALAGGVPYSLIWVAVIVIIYSFITSKTDIGRYFYTIGGNKEATRLSGIDTKRIMFIAYLNMAVLTVVSAFLTMARFQAANSTAGTNYEMDAISACVVGGVSAYGGSGSVFGMIIGATLIGVINLGMSLMGIDANWQKVVKGVVLLGAVVFEILNNKKTATK</sequence>
<keyword evidence="2" id="KW-0813">Transport</keyword>
<evidence type="ECO:0000313" key="12">
    <source>
        <dbReference type="EMBL" id="SCZ79565.1"/>
    </source>
</evidence>
<dbReference type="PANTHER" id="PTHR32196:SF32">
    <property type="entry name" value="XYLOSE TRANSPORT SYSTEM PERMEASE PROTEIN XYLH"/>
    <property type="match status" value="1"/>
</dbReference>
<feature type="transmembrane region" description="Helical" evidence="11">
    <location>
        <begin position="285"/>
        <end position="306"/>
    </location>
</feature>
<dbReference type="RefSeq" id="WP_278335491.1">
    <property type="nucleotide sequence ID" value="NZ_FMWK01000009.1"/>
</dbReference>
<evidence type="ECO:0000256" key="7">
    <source>
        <dbReference type="ARBA" id="ARBA00022989"/>
    </source>
</evidence>
<dbReference type="EMBL" id="FMWK01000009">
    <property type="protein sequence ID" value="SCZ79565.1"/>
    <property type="molecule type" value="Genomic_DNA"/>
</dbReference>
<feature type="transmembrane region" description="Helical" evidence="11">
    <location>
        <begin position="214"/>
        <end position="232"/>
    </location>
</feature>
<feature type="transmembrane region" description="Helical" evidence="11">
    <location>
        <begin position="12"/>
        <end position="33"/>
    </location>
</feature>
<dbReference type="Proteomes" id="UP000199428">
    <property type="component" value="Unassembled WGS sequence"/>
</dbReference>
<proteinExistence type="predicted"/>
<keyword evidence="6 11" id="KW-0812">Transmembrane</keyword>
<evidence type="ECO:0000256" key="3">
    <source>
        <dbReference type="ARBA" id="ARBA00022475"/>
    </source>
</evidence>
<accession>A0A1G5RZK2</accession>
<dbReference type="PANTHER" id="PTHR32196">
    <property type="entry name" value="ABC TRANSPORTER PERMEASE PROTEIN YPHD-RELATED-RELATED"/>
    <property type="match status" value="1"/>
</dbReference>
<comment type="function">
    <text evidence="9">Part of the binding-protein-dependent transport system for D-xylose. Probably responsible for the translocation of the substrate across the membrane.</text>
</comment>
<evidence type="ECO:0000313" key="13">
    <source>
        <dbReference type="Proteomes" id="UP000199428"/>
    </source>
</evidence>
<dbReference type="AlphaFoldDB" id="A0A1G5RZK2"/>
<feature type="transmembrane region" description="Helical" evidence="11">
    <location>
        <begin position="173"/>
        <end position="194"/>
    </location>
</feature>
<keyword evidence="7 11" id="KW-1133">Transmembrane helix</keyword>
<keyword evidence="3" id="KW-1003">Cell membrane</keyword>
<organism evidence="12 13">
    <name type="scientific">Pseudobutyrivibrio xylanivorans</name>
    <dbReference type="NCBI Taxonomy" id="185007"/>
    <lineage>
        <taxon>Bacteria</taxon>
        <taxon>Bacillati</taxon>
        <taxon>Bacillota</taxon>
        <taxon>Clostridia</taxon>
        <taxon>Lachnospirales</taxon>
        <taxon>Lachnospiraceae</taxon>
        <taxon>Pseudobutyrivibrio</taxon>
    </lineage>
</organism>
<keyword evidence="8 11" id="KW-0472">Membrane</keyword>
<feature type="transmembrane region" description="Helical" evidence="11">
    <location>
        <begin position="68"/>
        <end position="86"/>
    </location>
</feature>
<keyword evidence="4" id="KW-0997">Cell inner membrane</keyword>
<dbReference type="GO" id="GO:0005886">
    <property type="term" value="C:plasma membrane"/>
    <property type="evidence" value="ECO:0007669"/>
    <property type="project" value="UniProtKB-SubCell"/>
</dbReference>
<keyword evidence="5 12" id="KW-0762">Sugar transport</keyword>
<evidence type="ECO:0000256" key="10">
    <source>
        <dbReference type="ARBA" id="ARBA00035686"/>
    </source>
</evidence>
<evidence type="ECO:0000256" key="1">
    <source>
        <dbReference type="ARBA" id="ARBA00004651"/>
    </source>
</evidence>
<dbReference type="InterPro" id="IPR001851">
    <property type="entry name" value="ABC_transp_permease"/>
</dbReference>
<evidence type="ECO:0000256" key="11">
    <source>
        <dbReference type="SAM" id="Phobius"/>
    </source>
</evidence>
<evidence type="ECO:0000256" key="8">
    <source>
        <dbReference type="ARBA" id="ARBA00023136"/>
    </source>
</evidence>
<evidence type="ECO:0000256" key="6">
    <source>
        <dbReference type="ARBA" id="ARBA00022692"/>
    </source>
</evidence>
<dbReference type="CDD" id="cd06579">
    <property type="entry name" value="TM_PBP1_transp_AraH_like"/>
    <property type="match status" value="1"/>
</dbReference>
<comment type="subcellular location">
    <subcellularLocation>
        <location evidence="1">Cell membrane</location>
        <topology evidence="1">Multi-pass membrane protein</topology>
    </subcellularLocation>
</comment>
<feature type="transmembrane region" description="Helical" evidence="11">
    <location>
        <begin position="92"/>
        <end position="115"/>
    </location>
</feature>
<evidence type="ECO:0000256" key="9">
    <source>
        <dbReference type="ARBA" id="ARBA00035611"/>
    </source>
</evidence>
<evidence type="ECO:0000256" key="4">
    <source>
        <dbReference type="ARBA" id="ARBA00022519"/>
    </source>
</evidence>
<protein>
    <recommendedName>
        <fullName evidence="10">Xylose transport system permease protein XylH</fullName>
    </recommendedName>
</protein>
<name>A0A1G5RZK2_PSEXY</name>
<evidence type="ECO:0000256" key="2">
    <source>
        <dbReference type="ARBA" id="ARBA00022448"/>
    </source>
</evidence>
<gene>
    <name evidence="12" type="ORF">SAMN02910350_01857</name>
</gene>
<reference evidence="12 13" key="1">
    <citation type="submission" date="2016-10" db="EMBL/GenBank/DDBJ databases">
        <authorList>
            <person name="de Groot N.N."/>
        </authorList>
    </citation>
    <scope>NUCLEOTIDE SEQUENCE [LARGE SCALE GENOMIC DNA]</scope>
    <source>
        <strain evidence="12 13">DSM 10317</strain>
    </source>
</reference>
<evidence type="ECO:0000256" key="5">
    <source>
        <dbReference type="ARBA" id="ARBA00022597"/>
    </source>
</evidence>
<dbReference type="GO" id="GO:0022857">
    <property type="term" value="F:transmembrane transporter activity"/>
    <property type="evidence" value="ECO:0007669"/>
    <property type="project" value="InterPro"/>
</dbReference>
<feature type="transmembrane region" description="Helical" evidence="11">
    <location>
        <begin position="341"/>
        <end position="363"/>
    </location>
</feature>
<dbReference type="Pfam" id="PF02653">
    <property type="entry name" value="BPD_transp_2"/>
    <property type="match status" value="1"/>
</dbReference>